<evidence type="ECO:0000313" key="1">
    <source>
        <dbReference type="EMBL" id="CAB5222830.1"/>
    </source>
</evidence>
<dbReference type="Pfam" id="PF11672">
    <property type="entry name" value="DUF3268"/>
    <property type="match status" value="1"/>
</dbReference>
<sequence length="73" mass="8477">MSDTDDVKLARGHAHIAFDKLWQSGHMSRSQAYAWLAHELGMSRKMAHIENFDVDQCKYVIARVKHFMPNLYA</sequence>
<name>A0A6J7WYL6_9CAUD</name>
<dbReference type="EMBL" id="LR798311">
    <property type="protein sequence ID" value="CAB5222830.1"/>
    <property type="molecule type" value="Genomic_DNA"/>
</dbReference>
<accession>A0A6J7WYL6</accession>
<gene>
    <name evidence="1" type="ORF">UFOVP370_34</name>
</gene>
<organism evidence="1">
    <name type="scientific">uncultured Caudovirales phage</name>
    <dbReference type="NCBI Taxonomy" id="2100421"/>
    <lineage>
        <taxon>Viruses</taxon>
        <taxon>Duplodnaviria</taxon>
        <taxon>Heunggongvirae</taxon>
        <taxon>Uroviricota</taxon>
        <taxon>Caudoviricetes</taxon>
        <taxon>Peduoviridae</taxon>
        <taxon>Maltschvirus</taxon>
        <taxon>Maltschvirus maltsch</taxon>
    </lineage>
</organism>
<protein>
    <submittedName>
        <fullName evidence="1">Protein of unkown function DUF3268</fullName>
    </submittedName>
</protein>
<reference evidence="1" key="1">
    <citation type="submission" date="2020-05" db="EMBL/GenBank/DDBJ databases">
        <authorList>
            <person name="Chiriac C."/>
            <person name="Salcher M."/>
            <person name="Ghai R."/>
            <person name="Kavagutti S V."/>
        </authorList>
    </citation>
    <scope>NUCLEOTIDE SEQUENCE</scope>
</reference>
<dbReference type="InterPro" id="IPR021686">
    <property type="entry name" value="DUF3268"/>
</dbReference>
<proteinExistence type="predicted"/>